<evidence type="ECO:0000256" key="2">
    <source>
        <dbReference type="ARBA" id="ARBA00023235"/>
    </source>
</evidence>
<dbReference type="EMBL" id="MLGG01000068">
    <property type="protein sequence ID" value="KAK1449556.1"/>
    <property type="molecule type" value="Genomic_DNA"/>
</dbReference>
<evidence type="ECO:0000313" key="3">
    <source>
        <dbReference type="EMBL" id="KAK1449556.1"/>
    </source>
</evidence>
<dbReference type="InterPro" id="IPR007400">
    <property type="entry name" value="PrpF-like"/>
</dbReference>
<dbReference type="PANTHER" id="PTHR43709">
    <property type="entry name" value="ACONITATE ISOMERASE-RELATED"/>
    <property type="match status" value="1"/>
</dbReference>
<dbReference type="SUPFAM" id="SSF54506">
    <property type="entry name" value="Diaminopimelate epimerase-like"/>
    <property type="match status" value="2"/>
</dbReference>
<evidence type="ECO:0000313" key="4">
    <source>
        <dbReference type="Proteomes" id="UP001239795"/>
    </source>
</evidence>
<organism evidence="3 4">
    <name type="scientific">Colletotrichum melonis</name>
    <dbReference type="NCBI Taxonomy" id="1209925"/>
    <lineage>
        <taxon>Eukaryota</taxon>
        <taxon>Fungi</taxon>
        <taxon>Dikarya</taxon>
        <taxon>Ascomycota</taxon>
        <taxon>Pezizomycotina</taxon>
        <taxon>Sordariomycetes</taxon>
        <taxon>Hypocreomycetidae</taxon>
        <taxon>Glomerellales</taxon>
        <taxon>Glomerellaceae</taxon>
        <taxon>Colletotrichum</taxon>
        <taxon>Colletotrichum acutatum species complex</taxon>
    </lineage>
</organism>
<sequence length="339" mass="35478">MFKSTDLPIDKSLWGSIFLGVIGSPDPYGRQLNGMGGGLSSLSKVCITGPPTHPEADVDYTFVSLGVKNTNVDYSSNCGNMSAAIGPYAVNSGLVPVESDGDKTVRIHNTNTGKIIHSTFPIVDGEAAANGSFSIDGVSGTAAKVKLDFVKPAGSRTGRLLPTGRKVDRFDNVRATCIDVGNPCVFVQAVELGVDGAITPLEIESHLDLLQKLDSIRRQAGVAMGLAQSIDEVPGSVPKIAFVSEPEQGSSSNVVARAISVGQPHKAIPVTVALALATAARMPETTVSECIRGQSDEIELSHASGTLKVNATFSESGEVLAGSVLRTARRLMEGTIFWK</sequence>
<keyword evidence="4" id="KW-1185">Reference proteome</keyword>
<dbReference type="GO" id="GO:0016853">
    <property type="term" value="F:isomerase activity"/>
    <property type="evidence" value="ECO:0007669"/>
    <property type="project" value="UniProtKB-KW"/>
</dbReference>
<dbReference type="Gene3D" id="3.10.310.10">
    <property type="entry name" value="Diaminopimelate Epimerase, Chain A, domain 1"/>
    <property type="match status" value="2"/>
</dbReference>
<dbReference type="Proteomes" id="UP001239795">
    <property type="component" value="Unassembled WGS sequence"/>
</dbReference>
<proteinExistence type="inferred from homology"/>
<protein>
    <submittedName>
        <fullName evidence="3">DUF453 domain protein</fullName>
    </submittedName>
</protein>
<dbReference type="PANTHER" id="PTHR43709:SF2">
    <property type="entry name" value="DUF453 DOMAIN PROTEIN (AFU_ORTHOLOGUE AFUA_6G00360)"/>
    <property type="match status" value="1"/>
</dbReference>
<evidence type="ECO:0000256" key="1">
    <source>
        <dbReference type="ARBA" id="ARBA00007673"/>
    </source>
</evidence>
<name>A0AAI9U4V8_9PEZI</name>
<dbReference type="Pfam" id="PF04303">
    <property type="entry name" value="PrpF"/>
    <property type="match status" value="1"/>
</dbReference>
<dbReference type="AlphaFoldDB" id="A0AAI9U4V8"/>
<comment type="caution">
    <text evidence="3">The sequence shown here is derived from an EMBL/GenBank/DDBJ whole genome shotgun (WGS) entry which is preliminary data.</text>
</comment>
<reference evidence="3 4" key="1">
    <citation type="submission" date="2016-10" db="EMBL/GenBank/DDBJ databases">
        <title>The genome sequence of Colletotrichum fioriniae PJ7.</title>
        <authorList>
            <person name="Baroncelli R."/>
        </authorList>
    </citation>
    <scope>NUCLEOTIDE SEQUENCE [LARGE SCALE GENOMIC DNA]</scope>
    <source>
        <strain evidence="3">Col 31</strain>
    </source>
</reference>
<gene>
    <name evidence="3" type="ORF">CMEL01_08871</name>
</gene>
<comment type="similarity">
    <text evidence="1">Belongs to the PrpF family.</text>
</comment>
<keyword evidence="2" id="KW-0413">Isomerase</keyword>
<accession>A0AAI9U4V8</accession>